<sequence length="379" mass="41565">MFAYSIKDSVIEVVGALGFEEDSDGWITPRRLPDWTINQFADGAIDRFSKFPSGVRLRFTTSADEINLKVRVSRLVITGIADVVRPAAFDLLINGVESQTQHAENGNILRLTATAPSVFVETLEVGEIDNLKFSGLGTDSKNIEIWLPTSAIVEIAEVTATSEIISAPIDSRKRWLHYGSSISQCIEADRPMDAWALRAAQLLNLNITNFGLAGQCQLDGFVARSMAALPADVITLKLGINIVNADSMRERAFIPAVHNFLDILRESAPVTPIIIISAIWCPFHEETPGPTMIDGAKLFGKERPEEFAAGALTLQRTRELLEEVVAKRGDKNLHFMDGLTLFGASDEGNLPDKLHPNSAGYRLMADRFANAQKAFINSL</sequence>
<accession>A0A6J6E3S3</accession>
<dbReference type="PANTHER" id="PTHR30383">
    <property type="entry name" value="THIOESTERASE 1/PROTEASE 1/LYSOPHOSPHOLIPASE L1"/>
    <property type="match status" value="1"/>
</dbReference>
<dbReference type="InterPro" id="IPR036514">
    <property type="entry name" value="SGNH_hydro_sf"/>
</dbReference>
<dbReference type="Gene3D" id="3.40.50.1110">
    <property type="entry name" value="SGNH hydrolase"/>
    <property type="match status" value="1"/>
</dbReference>
<feature type="domain" description="SGNH hydrolase-type esterase" evidence="1">
    <location>
        <begin position="178"/>
        <end position="363"/>
    </location>
</feature>
<evidence type="ECO:0000259" key="1">
    <source>
        <dbReference type="Pfam" id="PF13472"/>
    </source>
</evidence>
<dbReference type="InterPro" id="IPR013830">
    <property type="entry name" value="SGNH_hydro"/>
</dbReference>
<name>A0A6J6E3S3_9ZZZZ</name>
<dbReference type="Gene3D" id="2.60.120.260">
    <property type="entry name" value="Galactose-binding domain-like"/>
    <property type="match status" value="1"/>
</dbReference>
<dbReference type="AlphaFoldDB" id="A0A6J6E3S3"/>
<reference evidence="2" key="1">
    <citation type="submission" date="2020-05" db="EMBL/GenBank/DDBJ databases">
        <authorList>
            <person name="Chiriac C."/>
            <person name="Salcher M."/>
            <person name="Ghai R."/>
            <person name="Kavagutti S V."/>
        </authorList>
    </citation>
    <scope>NUCLEOTIDE SEQUENCE</scope>
</reference>
<dbReference type="InterPro" id="IPR051532">
    <property type="entry name" value="Ester_Hydrolysis_Enzymes"/>
</dbReference>
<organism evidence="2">
    <name type="scientific">freshwater metagenome</name>
    <dbReference type="NCBI Taxonomy" id="449393"/>
    <lineage>
        <taxon>unclassified sequences</taxon>
        <taxon>metagenomes</taxon>
        <taxon>ecological metagenomes</taxon>
    </lineage>
</organism>
<gene>
    <name evidence="2" type="ORF">UFOPK1683_00672</name>
</gene>
<proteinExistence type="predicted"/>
<dbReference type="EMBL" id="CAEZTL010000059">
    <property type="protein sequence ID" value="CAB4571031.1"/>
    <property type="molecule type" value="Genomic_DNA"/>
</dbReference>
<evidence type="ECO:0000313" key="2">
    <source>
        <dbReference type="EMBL" id="CAB4571031.1"/>
    </source>
</evidence>
<dbReference type="Pfam" id="PF13472">
    <property type="entry name" value="Lipase_GDSL_2"/>
    <property type="match status" value="1"/>
</dbReference>
<protein>
    <submittedName>
        <fullName evidence="2">Unannotated protein</fullName>
    </submittedName>
</protein>
<dbReference type="SUPFAM" id="SSF52266">
    <property type="entry name" value="SGNH hydrolase"/>
    <property type="match status" value="1"/>
</dbReference>